<reference evidence="6 7" key="1">
    <citation type="submission" date="2019-04" db="EMBL/GenBank/DDBJ databases">
        <title>Genome sequencing of Clostridium botulinum Groups I-IV and Clostridium butyricum.</title>
        <authorList>
            <person name="Brunt J."/>
            <person name="Van Vliet A.H.M."/>
            <person name="Stringer S.C."/>
            <person name="Carter A.T."/>
            <person name="Peck M.W."/>
        </authorList>
    </citation>
    <scope>NUCLEOTIDE SEQUENCE [LARGE SCALE GENOMIC DNA]</scope>
    <source>
        <strain evidence="6 7">IFR 18/094</strain>
    </source>
</reference>
<evidence type="ECO:0000256" key="2">
    <source>
        <dbReference type="ARBA" id="ARBA00022448"/>
    </source>
</evidence>
<gene>
    <name evidence="6" type="ORF">FDF74_01105</name>
</gene>
<comment type="caution">
    <text evidence="6">The sequence shown here is derived from an EMBL/GenBank/DDBJ whole genome shotgun (WGS) entry which is preliminary data.</text>
</comment>
<dbReference type="CDD" id="cd03230">
    <property type="entry name" value="ABC_DR_subfamily_A"/>
    <property type="match status" value="1"/>
</dbReference>
<dbReference type="RefSeq" id="WP_163248200.1">
    <property type="nucleotide sequence ID" value="NZ_SXDP01000001.1"/>
</dbReference>
<dbReference type="EMBL" id="SXDP01000001">
    <property type="protein sequence ID" value="NEZ45804.1"/>
    <property type="molecule type" value="Genomic_DNA"/>
</dbReference>
<dbReference type="SUPFAM" id="SSF52540">
    <property type="entry name" value="P-loop containing nucleoside triphosphate hydrolases"/>
    <property type="match status" value="1"/>
</dbReference>
<evidence type="ECO:0000256" key="3">
    <source>
        <dbReference type="ARBA" id="ARBA00022741"/>
    </source>
</evidence>
<dbReference type="AlphaFoldDB" id="A0A6M0R6J5"/>
<evidence type="ECO:0000313" key="6">
    <source>
        <dbReference type="EMBL" id="NEZ45804.1"/>
    </source>
</evidence>
<feature type="domain" description="ABC transporter" evidence="5">
    <location>
        <begin position="2"/>
        <end position="227"/>
    </location>
</feature>
<evidence type="ECO:0000256" key="4">
    <source>
        <dbReference type="ARBA" id="ARBA00022840"/>
    </source>
</evidence>
<dbReference type="InterPro" id="IPR027417">
    <property type="entry name" value="P-loop_NTPase"/>
</dbReference>
<dbReference type="PANTHER" id="PTHR42711">
    <property type="entry name" value="ABC TRANSPORTER ATP-BINDING PROTEIN"/>
    <property type="match status" value="1"/>
</dbReference>
<dbReference type="Pfam" id="PF00005">
    <property type="entry name" value="ABC_tran"/>
    <property type="match status" value="1"/>
</dbReference>
<dbReference type="SMART" id="SM00382">
    <property type="entry name" value="AAA"/>
    <property type="match status" value="1"/>
</dbReference>
<keyword evidence="7" id="KW-1185">Reference proteome</keyword>
<comment type="similarity">
    <text evidence="1">Belongs to the ABC transporter superfamily.</text>
</comment>
<dbReference type="Gene3D" id="3.40.50.300">
    <property type="entry name" value="P-loop containing nucleotide triphosphate hydrolases"/>
    <property type="match status" value="1"/>
</dbReference>
<dbReference type="PROSITE" id="PS50893">
    <property type="entry name" value="ABC_TRANSPORTER_2"/>
    <property type="match status" value="1"/>
</dbReference>
<dbReference type="PANTHER" id="PTHR42711:SF5">
    <property type="entry name" value="ABC TRANSPORTER ATP-BINDING PROTEIN NATA"/>
    <property type="match status" value="1"/>
</dbReference>
<accession>A0A6M0R6J5</accession>
<proteinExistence type="inferred from homology"/>
<organism evidence="6 7">
    <name type="scientific">Clostridium niameyense</name>
    <dbReference type="NCBI Taxonomy" id="1622073"/>
    <lineage>
        <taxon>Bacteria</taxon>
        <taxon>Bacillati</taxon>
        <taxon>Bacillota</taxon>
        <taxon>Clostridia</taxon>
        <taxon>Eubacteriales</taxon>
        <taxon>Clostridiaceae</taxon>
        <taxon>Clostridium</taxon>
    </lineage>
</organism>
<dbReference type="InterPro" id="IPR050763">
    <property type="entry name" value="ABC_transporter_ATP-binding"/>
</dbReference>
<evidence type="ECO:0000313" key="7">
    <source>
        <dbReference type="Proteomes" id="UP000473885"/>
    </source>
</evidence>
<protein>
    <submittedName>
        <fullName evidence="6">ABC transporter ATP-binding protein</fullName>
    </submittedName>
</protein>
<dbReference type="InterPro" id="IPR003439">
    <property type="entry name" value="ABC_transporter-like_ATP-bd"/>
</dbReference>
<keyword evidence="3" id="KW-0547">Nucleotide-binding</keyword>
<sequence>MIEVKDVYKTLGEKNILTNINIEVKKGTIFGLIGENGAGKTTLIKCLTGIYKQDKGCIKVQGEEVFENPKIKEKIGYIAAEGQYYNSFKIKELIKFYSMTYKSFSYTRFKELNKIFKISENKRIRELSKGMKMRVSLMLNLSIYPEILILDEPTSGLDPIIKRKVINLLVDEVSKRGTTIFISSHHLEDLERICDSIAIMEKGEIKYINNIENMKNSIKKLQVLFKDKSIINEIKKYKEVMTIENIGRISYIITKNYTKELKEKLMGNGAEFIEEIDLSLEDMFIYSTEGGEEYEDIM</sequence>
<dbReference type="GO" id="GO:0005524">
    <property type="term" value="F:ATP binding"/>
    <property type="evidence" value="ECO:0007669"/>
    <property type="project" value="UniProtKB-KW"/>
</dbReference>
<keyword evidence="4 6" id="KW-0067">ATP-binding</keyword>
<dbReference type="Proteomes" id="UP000473885">
    <property type="component" value="Unassembled WGS sequence"/>
</dbReference>
<dbReference type="GO" id="GO:0016887">
    <property type="term" value="F:ATP hydrolysis activity"/>
    <property type="evidence" value="ECO:0007669"/>
    <property type="project" value="InterPro"/>
</dbReference>
<evidence type="ECO:0000259" key="5">
    <source>
        <dbReference type="PROSITE" id="PS50893"/>
    </source>
</evidence>
<keyword evidence="2" id="KW-0813">Transport</keyword>
<dbReference type="InterPro" id="IPR003593">
    <property type="entry name" value="AAA+_ATPase"/>
</dbReference>
<evidence type="ECO:0000256" key="1">
    <source>
        <dbReference type="ARBA" id="ARBA00005417"/>
    </source>
</evidence>
<name>A0A6M0R6J5_9CLOT</name>